<evidence type="ECO:0000313" key="2">
    <source>
        <dbReference type="Proteomes" id="UP001626550"/>
    </source>
</evidence>
<protein>
    <submittedName>
        <fullName evidence="1">Uncharacterized protein</fullName>
    </submittedName>
</protein>
<dbReference type="AlphaFoldDB" id="A0ABD2QK59"/>
<gene>
    <name evidence="1" type="ORF">Ciccas_002188</name>
</gene>
<proteinExistence type="predicted"/>
<evidence type="ECO:0000313" key="1">
    <source>
        <dbReference type="EMBL" id="KAL3319151.1"/>
    </source>
</evidence>
<dbReference type="EMBL" id="JBJKFK010000166">
    <property type="protein sequence ID" value="KAL3319151.1"/>
    <property type="molecule type" value="Genomic_DNA"/>
</dbReference>
<dbReference type="Proteomes" id="UP001626550">
    <property type="component" value="Unassembled WGS sequence"/>
</dbReference>
<accession>A0ABD2QK59</accession>
<keyword evidence="2" id="KW-1185">Reference proteome</keyword>
<organism evidence="1 2">
    <name type="scientific">Cichlidogyrus casuarinus</name>
    <dbReference type="NCBI Taxonomy" id="1844966"/>
    <lineage>
        <taxon>Eukaryota</taxon>
        <taxon>Metazoa</taxon>
        <taxon>Spiralia</taxon>
        <taxon>Lophotrochozoa</taxon>
        <taxon>Platyhelminthes</taxon>
        <taxon>Monogenea</taxon>
        <taxon>Monopisthocotylea</taxon>
        <taxon>Dactylogyridea</taxon>
        <taxon>Ancyrocephalidae</taxon>
        <taxon>Cichlidogyrus</taxon>
    </lineage>
</organism>
<reference evidence="1 2" key="1">
    <citation type="submission" date="2024-11" db="EMBL/GenBank/DDBJ databases">
        <title>Adaptive evolution of stress response genes in parasites aligns with host niche diversity.</title>
        <authorList>
            <person name="Hahn C."/>
            <person name="Resl P."/>
        </authorList>
    </citation>
    <scope>NUCLEOTIDE SEQUENCE [LARGE SCALE GENOMIC DNA]</scope>
    <source>
        <strain evidence="1">EGGRZ-B1_66</strain>
        <tissue evidence="1">Body</tissue>
    </source>
</reference>
<sequence length="76" mass="8385">MSMQKADGDEHALLDRDTLERATEVARPSVVSDGFSLAALYIDKLVNCSVTRRPCGFVHYDDLAKSKPDPCCIVEI</sequence>
<name>A0ABD2QK59_9PLAT</name>
<comment type="caution">
    <text evidence="1">The sequence shown here is derived from an EMBL/GenBank/DDBJ whole genome shotgun (WGS) entry which is preliminary data.</text>
</comment>